<organism evidence="3 4">
    <name type="scientific">Streptomyces albiaxialis</name>
    <dbReference type="NCBI Taxonomy" id="329523"/>
    <lineage>
        <taxon>Bacteria</taxon>
        <taxon>Bacillati</taxon>
        <taxon>Actinomycetota</taxon>
        <taxon>Actinomycetes</taxon>
        <taxon>Kitasatosporales</taxon>
        <taxon>Streptomycetaceae</taxon>
        <taxon>Streptomyces</taxon>
    </lineage>
</organism>
<dbReference type="Gene3D" id="2.30.22.10">
    <property type="entry name" value="Head domain of nucleotide exchange factor GrpE"/>
    <property type="match status" value="1"/>
</dbReference>
<evidence type="ECO:0008006" key="5">
    <source>
        <dbReference type="Google" id="ProtNLM"/>
    </source>
</evidence>
<dbReference type="SUPFAM" id="SSF51064">
    <property type="entry name" value="Head domain of nucleotide exchange factor GrpE"/>
    <property type="match status" value="1"/>
</dbReference>
<evidence type="ECO:0000256" key="1">
    <source>
        <dbReference type="ARBA" id="ARBA00023186"/>
    </source>
</evidence>
<comment type="caution">
    <text evidence="3">The sequence shown here is derived from an EMBL/GenBank/DDBJ whole genome shotgun (WGS) entry which is preliminary data.</text>
</comment>
<keyword evidence="1" id="KW-0143">Chaperone</keyword>
<dbReference type="PRINTS" id="PR00773">
    <property type="entry name" value="GRPEPROTEIN"/>
</dbReference>
<evidence type="ECO:0000313" key="4">
    <source>
        <dbReference type="Proteomes" id="UP001500016"/>
    </source>
</evidence>
<accession>A0ABP5HMT1</accession>
<dbReference type="InterPro" id="IPR009012">
    <property type="entry name" value="GrpE_head"/>
</dbReference>
<evidence type="ECO:0000313" key="3">
    <source>
        <dbReference type="EMBL" id="GAA2082233.1"/>
    </source>
</evidence>
<evidence type="ECO:0000256" key="2">
    <source>
        <dbReference type="SAM" id="MobiDB-lite"/>
    </source>
</evidence>
<dbReference type="Pfam" id="PF01025">
    <property type="entry name" value="GrpE"/>
    <property type="match status" value="1"/>
</dbReference>
<reference evidence="4" key="1">
    <citation type="journal article" date="2019" name="Int. J. Syst. Evol. Microbiol.">
        <title>The Global Catalogue of Microorganisms (GCM) 10K type strain sequencing project: providing services to taxonomists for standard genome sequencing and annotation.</title>
        <authorList>
            <consortium name="The Broad Institute Genomics Platform"/>
            <consortium name="The Broad Institute Genome Sequencing Center for Infectious Disease"/>
            <person name="Wu L."/>
            <person name="Ma J."/>
        </authorList>
    </citation>
    <scope>NUCLEOTIDE SEQUENCE [LARGE SCALE GENOMIC DNA]</scope>
    <source>
        <strain evidence="4">JCM 15478</strain>
    </source>
</reference>
<keyword evidence="4" id="KW-1185">Reference proteome</keyword>
<proteinExistence type="predicted"/>
<gene>
    <name evidence="3" type="ORF">GCM10009801_41820</name>
</gene>
<dbReference type="RefSeq" id="WP_344530383.1">
    <property type="nucleotide sequence ID" value="NZ_BAAAPE010000011.1"/>
</dbReference>
<dbReference type="EMBL" id="BAAAPE010000011">
    <property type="protein sequence ID" value="GAA2082233.1"/>
    <property type="molecule type" value="Genomic_DNA"/>
</dbReference>
<dbReference type="InterPro" id="IPR000740">
    <property type="entry name" value="GrpE"/>
</dbReference>
<sequence>MSGERAPEPAALELARQAAAHHARTERLLLGLVEVLDSFDRLLAGSGDLAGSGGGPGEVPADSVRALARQLERALGQEGLEPVGVSGERADPVRHHVVDVRHRAGAAEDEVLEVLRRGYRYRGQLLRPARVVIADGTAVEPGPGPGPGDGDGPGDGGTGEAGRQG</sequence>
<feature type="compositionally biased region" description="Gly residues" evidence="2">
    <location>
        <begin position="147"/>
        <end position="165"/>
    </location>
</feature>
<name>A0ABP5HMT1_9ACTN</name>
<feature type="region of interest" description="Disordered" evidence="2">
    <location>
        <begin position="136"/>
        <end position="165"/>
    </location>
</feature>
<dbReference type="Proteomes" id="UP001500016">
    <property type="component" value="Unassembled WGS sequence"/>
</dbReference>
<protein>
    <recommendedName>
        <fullName evidence="5">Nucleotide exchange factor GrpE</fullName>
    </recommendedName>
</protein>